<dbReference type="Proteomes" id="UP000616151">
    <property type="component" value="Unassembled WGS sequence"/>
</dbReference>
<comment type="caution">
    <text evidence="1">The sequence shown here is derived from an EMBL/GenBank/DDBJ whole genome shotgun (WGS) entry which is preliminary data.</text>
</comment>
<name>A0ACC5R7S4_9HYPH</name>
<keyword evidence="2" id="KW-1185">Reference proteome</keyword>
<accession>A0ACC5R7S4</accession>
<evidence type="ECO:0000313" key="1">
    <source>
        <dbReference type="EMBL" id="MBK1868689.1"/>
    </source>
</evidence>
<gene>
    <name evidence="1" type="ORF">JHL16_20200</name>
</gene>
<protein>
    <submittedName>
        <fullName evidence="1">ABC transporter substrate-binding protein</fullName>
    </submittedName>
</protein>
<organism evidence="1 2">
    <name type="scientific">Taklimakanibacter albus</name>
    <dbReference type="NCBI Taxonomy" id="2800327"/>
    <lineage>
        <taxon>Bacteria</taxon>
        <taxon>Pseudomonadati</taxon>
        <taxon>Pseudomonadota</taxon>
        <taxon>Alphaproteobacteria</taxon>
        <taxon>Hyphomicrobiales</taxon>
        <taxon>Aestuariivirgaceae</taxon>
        <taxon>Taklimakanibacter</taxon>
    </lineage>
</organism>
<evidence type="ECO:0000313" key="2">
    <source>
        <dbReference type="Proteomes" id="UP000616151"/>
    </source>
</evidence>
<dbReference type="EMBL" id="JAENHL010000007">
    <property type="protein sequence ID" value="MBK1868689.1"/>
    <property type="molecule type" value="Genomic_DNA"/>
</dbReference>
<proteinExistence type="predicted"/>
<reference evidence="1" key="1">
    <citation type="submission" date="2021-01" db="EMBL/GenBank/DDBJ databases">
        <authorList>
            <person name="Sun Q."/>
        </authorList>
    </citation>
    <scope>NUCLEOTIDE SEQUENCE</scope>
    <source>
        <strain evidence="1">YIM B02566</strain>
    </source>
</reference>
<sequence>MRIWKSVYGLLAAAALLTGPIESRAEELVVVTPGGIFEKALKENFFEPFTKETGIKVIAISSGSNEQWAKLKAMQEAGKVEWDIVNSSPDESIKFADMLMKIDCAKLPNIEKHGLPGTCSENGIVQISGAGVMAWNTEKYPKDHQPKDWADFFNVKEFPGSRALMDNGAESWMMMLALMADGVPVDKLFPLDVERAAKKLEELKPNIVSWWKTGDQSQNLMRSGEADMSIMWSGRAVALMKEGAPVSFTFNQAIRDPGIWSIAKNAPNKEAAMKFFDFFILNPSAHLAFSKAVVYDTPNKEAAAQVPEADRPFRASTPENWARQAVPDWAWIAAHQDELQKRFMDVISK</sequence>